<keyword evidence="4" id="KW-1185">Reference proteome</keyword>
<dbReference type="Proteomes" id="UP001431019">
    <property type="component" value="Unassembled WGS sequence"/>
</dbReference>
<proteinExistence type="predicted"/>
<comment type="caution">
    <text evidence="3">The sequence shown here is derived from an EMBL/GenBank/DDBJ whole genome shotgun (WGS) entry which is preliminary data.</text>
</comment>
<feature type="region of interest" description="Disordered" evidence="1">
    <location>
        <begin position="37"/>
        <end position="148"/>
    </location>
</feature>
<reference evidence="3 4" key="1">
    <citation type="submission" date="2021-11" db="EMBL/GenBank/DDBJ databases">
        <authorList>
            <person name="Oh E.-T."/>
            <person name="Kim S.-B."/>
        </authorList>
    </citation>
    <scope>NUCLEOTIDE SEQUENCE [LARGE SCALE GENOMIC DNA]</scope>
    <source>
        <strain evidence="3 4">MMS20-SJTR3</strain>
    </source>
</reference>
<evidence type="ECO:0000256" key="2">
    <source>
        <dbReference type="SAM" id="SignalP"/>
    </source>
</evidence>
<accession>A0ABS8JXE8</accession>
<protein>
    <submittedName>
        <fullName evidence="3">Uncharacterized protein</fullName>
    </submittedName>
</protein>
<feature type="compositionally biased region" description="Gly residues" evidence="1">
    <location>
        <begin position="69"/>
        <end position="81"/>
    </location>
</feature>
<feature type="compositionally biased region" description="Low complexity" evidence="1">
    <location>
        <begin position="37"/>
        <end position="49"/>
    </location>
</feature>
<dbReference type="RefSeq" id="WP_230510825.1">
    <property type="nucleotide sequence ID" value="NZ_JAJITD010000009.1"/>
</dbReference>
<feature type="chain" id="PRO_5047095554" evidence="2">
    <location>
        <begin position="29"/>
        <end position="148"/>
    </location>
</feature>
<evidence type="ECO:0000313" key="3">
    <source>
        <dbReference type="EMBL" id="MCC8394581.1"/>
    </source>
</evidence>
<feature type="compositionally biased region" description="Gly residues" evidence="1">
    <location>
        <begin position="98"/>
        <end position="116"/>
    </location>
</feature>
<gene>
    <name evidence="3" type="ORF">LJ656_18480</name>
</gene>
<feature type="signal peptide" evidence="2">
    <location>
        <begin position="1"/>
        <end position="28"/>
    </location>
</feature>
<name>A0ABS8JXE8_9BURK</name>
<keyword evidence="2" id="KW-0732">Signal</keyword>
<evidence type="ECO:0000256" key="1">
    <source>
        <dbReference type="SAM" id="MobiDB-lite"/>
    </source>
</evidence>
<evidence type="ECO:0000313" key="4">
    <source>
        <dbReference type="Proteomes" id="UP001431019"/>
    </source>
</evidence>
<dbReference type="EMBL" id="JAJITD010000009">
    <property type="protein sequence ID" value="MCC8394581.1"/>
    <property type="molecule type" value="Genomic_DNA"/>
</dbReference>
<sequence length="148" mass="13793">MKPEANGSGRAWLMAVLLMLAAPVTVSAQQSERLGGAAATGTGTTAPGALNGGSGGSNDSGGAATMGGTSTGGTSMGGGVGLRPNSMPAGRPAASPGDGTGAARPGGSGGGSGGSGSALNNMRANGTALYMSPDPRAPNVSGRPAPRR</sequence>
<feature type="compositionally biased region" description="Gly residues" evidence="1">
    <location>
        <begin position="50"/>
        <end position="59"/>
    </location>
</feature>
<organism evidence="3 4">
    <name type="scientific">Paraburkholderia sejongensis</name>
    <dbReference type="NCBI Taxonomy" id="2886946"/>
    <lineage>
        <taxon>Bacteria</taxon>
        <taxon>Pseudomonadati</taxon>
        <taxon>Pseudomonadota</taxon>
        <taxon>Betaproteobacteria</taxon>
        <taxon>Burkholderiales</taxon>
        <taxon>Burkholderiaceae</taxon>
        <taxon>Paraburkholderia</taxon>
    </lineage>
</organism>